<feature type="region of interest" description="Disordered" evidence="1">
    <location>
        <begin position="155"/>
        <end position="314"/>
    </location>
</feature>
<organism evidence="3">
    <name type="scientific">Pectinophora gossypiella</name>
    <name type="common">Cotton pink bollworm</name>
    <name type="synonym">Depressaria gossypiella</name>
    <dbReference type="NCBI Taxonomy" id="13191"/>
    <lineage>
        <taxon>Eukaryota</taxon>
        <taxon>Metazoa</taxon>
        <taxon>Ecdysozoa</taxon>
        <taxon>Arthropoda</taxon>
        <taxon>Hexapoda</taxon>
        <taxon>Insecta</taxon>
        <taxon>Pterygota</taxon>
        <taxon>Neoptera</taxon>
        <taxon>Endopterygota</taxon>
        <taxon>Lepidoptera</taxon>
        <taxon>Glossata</taxon>
        <taxon>Ditrysia</taxon>
        <taxon>Gelechioidea</taxon>
        <taxon>Gelechiidae</taxon>
        <taxon>Apatetrinae</taxon>
        <taxon>Pectinophora</taxon>
    </lineage>
</organism>
<feature type="compositionally biased region" description="Basic and acidic residues" evidence="1">
    <location>
        <begin position="340"/>
        <end position="362"/>
    </location>
</feature>
<feature type="region of interest" description="Disordered" evidence="1">
    <location>
        <begin position="106"/>
        <end position="128"/>
    </location>
</feature>
<feature type="region of interest" description="Disordered" evidence="1">
    <location>
        <begin position="328"/>
        <end position="458"/>
    </location>
</feature>
<evidence type="ECO:0000256" key="1">
    <source>
        <dbReference type="SAM" id="MobiDB-lite"/>
    </source>
</evidence>
<feature type="compositionally biased region" description="Basic and acidic residues" evidence="1">
    <location>
        <begin position="115"/>
        <end position="128"/>
    </location>
</feature>
<evidence type="ECO:0000313" key="3">
    <source>
        <dbReference type="EMBL" id="JAT87709.1"/>
    </source>
</evidence>
<evidence type="ECO:0000256" key="2">
    <source>
        <dbReference type="SAM" id="SignalP"/>
    </source>
</evidence>
<feature type="chain" id="PRO_5009115449" description="GATA zinc finger domain-containing protein 14-like" evidence="2">
    <location>
        <begin position="26"/>
        <end position="499"/>
    </location>
</feature>
<dbReference type="AlphaFoldDB" id="A0A1E1WL21"/>
<reference evidence="3" key="1">
    <citation type="submission" date="2015-09" db="EMBL/GenBank/DDBJ databases">
        <title>De novo assembly of Pectinophora gossypiella (Pink Bollworm) gut transcriptome.</title>
        <authorList>
            <person name="Tassone E.E."/>
        </authorList>
    </citation>
    <scope>NUCLEOTIDE SEQUENCE</scope>
</reference>
<accession>A0A1E1WL21</accession>
<feature type="compositionally biased region" description="Polar residues" evidence="1">
    <location>
        <begin position="192"/>
        <end position="201"/>
    </location>
</feature>
<sequence length="499" mass="58133">MKNNNKNLCKMSLKLVVLTLVTVSARNVHRDNIRDVYLPQTKLDFDTPYSSDGRRTDHFSGEEFHSAVTKDLGDFGEQRGLGSEFNYHNAHRASNAQGNERHHNFESINRQGNHRHTERDLESRELNSEIERESHRYGLENFGQTNINHRSIESHNIGRHQNSNQNFYGSDTREYGSSSFGQNQGRDRIDSSVHQTDSQGHQGVRRNRPESSNNDDQFYRNREQQNLKDLDRQIKENERRRDEVSSSNQELFQNNRYRGQNTQREETLRHINGNINQNSDRRVDEFHYNQQNTQNNEQSFLGQRNNEDTRNKQSERDFVSQNHNVVRHIESPNNNQQTKHQNEGHGNDENVPHIRQRHENAQRRGQTNQDNDRITHDQTFGREPSTNDQTRQDNDHSDRNQQSNGNTNRNRPYDNNHKSTKVSDNEVGMPNSGSNSNNDNRSVGRESPEGDKWIWSVENEKKPNFTTPKTVTLDDRTAIDGDKCPTGKTRIGDKCVDID</sequence>
<dbReference type="EMBL" id="GDQN01003345">
    <property type="protein sequence ID" value="JAT87709.1"/>
    <property type="molecule type" value="Transcribed_RNA"/>
</dbReference>
<proteinExistence type="predicted"/>
<feature type="compositionally biased region" description="Polar residues" evidence="1">
    <location>
        <begin position="245"/>
        <end position="262"/>
    </location>
</feature>
<evidence type="ECO:0008006" key="4">
    <source>
        <dbReference type="Google" id="ProtNLM"/>
    </source>
</evidence>
<feature type="compositionally biased region" description="Basic and acidic residues" evidence="1">
    <location>
        <begin position="390"/>
        <end position="399"/>
    </location>
</feature>
<gene>
    <name evidence="3" type="ORF">g.8457</name>
</gene>
<name>A0A1E1WL21_PECGO</name>
<feature type="compositionally biased region" description="Low complexity" evidence="1">
    <location>
        <begin position="431"/>
        <end position="441"/>
    </location>
</feature>
<feature type="compositionally biased region" description="Basic and acidic residues" evidence="1">
    <location>
        <begin position="442"/>
        <end position="458"/>
    </location>
</feature>
<protein>
    <recommendedName>
        <fullName evidence="4">GATA zinc finger domain-containing protein 14-like</fullName>
    </recommendedName>
</protein>
<feature type="compositionally biased region" description="Basic and acidic residues" evidence="1">
    <location>
        <begin position="411"/>
        <end position="424"/>
    </location>
</feature>
<feature type="compositionally biased region" description="Polar residues" evidence="1">
    <location>
        <begin position="400"/>
        <end position="410"/>
    </location>
</feature>
<feature type="compositionally biased region" description="Basic and acidic residues" evidence="1">
    <location>
        <begin position="305"/>
        <end position="314"/>
    </location>
</feature>
<feature type="compositionally biased region" description="Polar residues" evidence="1">
    <location>
        <begin position="159"/>
        <end position="184"/>
    </location>
</feature>
<feature type="compositionally biased region" description="Polar residues" evidence="1">
    <location>
        <begin position="288"/>
        <end position="304"/>
    </location>
</feature>
<feature type="signal peptide" evidence="2">
    <location>
        <begin position="1"/>
        <end position="25"/>
    </location>
</feature>
<keyword evidence="2" id="KW-0732">Signal</keyword>
<feature type="compositionally biased region" description="Basic and acidic residues" evidence="1">
    <location>
        <begin position="370"/>
        <end position="380"/>
    </location>
</feature>
<feature type="compositionally biased region" description="Basic and acidic residues" evidence="1">
    <location>
        <begin position="217"/>
        <end position="244"/>
    </location>
</feature>